<dbReference type="PANTHER" id="PTHR47027">
    <property type="entry name" value="REVERSE TRANSCRIPTASE DOMAIN-CONTAINING PROTEIN"/>
    <property type="match status" value="1"/>
</dbReference>
<dbReference type="AlphaFoldDB" id="A0A6P7FTG7"/>
<protein>
    <submittedName>
        <fullName evidence="1">Uncharacterized protein LOC114332484</fullName>
    </submittedName>
</protein>
<gene>
    <name evidence="1" type="primary">LOC114332484</name>
</gene>
<reference evidence="1" key="1">
    <citation type="submission" date="2025-08" db="UniProtKB">
        <authorList>
            <consortium name="RefSeq"/>
        </authorList>
    </citation>
    <scope>IDENTIFICATION</scope>
    <source>
        <tissue evidence="1">Whole insect</tissue>
    </source>
</reference>
<organism evidence="1">
    <name type="scientific">Diabrotica virgifera virgifera</name>
    <name type="common">western corn rootworm</name>
    <dbReference type="NCBI Taxonomy" id="50390"/>
    <lineage>
        <taxon>Eukaryota</taxon>
        <taxon>Metazoa</taxon>
        <taxon>Ecdysozoa</taxon>
        <taxon>Arthropoda</taxon>
        <taxon>Hexapoda</taxon>
        <taxon>Insecta</taxon>
        <taxon>Pterygota</taxon>
        <taxon>Neoptera</taxon>
        <taxon>Endopterygota</taxon>
        <taxon>Coleoptera</taxon>
        <taxon>Polyphaga</taxon>
        <taxon>Cucujiformia</taxon>
        <taxon>Chrysomeloidea</taxon>
        <taxon>Chrysomelidae</taxon>
        <taxon>Galerucinae</taxon>
        <taxon>Diabroticina</taxon>
        <taxon>Diabroticites</taxon>
        <taxon>Diabrotica</taxon>
    </lineage>
</organism>
<dbReference type="PANTHER" id="PTHR47027:SF20">
    <property type="entry name" value="REVERSE TRANSCRIPTASE-LIKE PROTEIN WITH RNA-DIRECTED DNA POLYMERASE DOMAIN"/>
    <property type="match status" value="1"/>
</dbReference>
<sequence length="132" mass="15307">MTISAEKTKCMTTSKYPLRCKIEIDGKIIKQEARFRYLGIDITSYGDVKEEVRQQSLKASKAAGSLNDTIWKNKHLRQDTKARIYKAAIRPILTYTAETRPDKSKTRRLLETTEMKILRRISRKSVLDRAKT</sequence>
<evidence type="ECO:0000313" key="1">
    <source>
        <dbReference type="RefSeq" id="XP_028138082.1"/>
    </source>
</evidence>
<name>A0A6P7FTG7_DIAVI</name>
<accession>A0A6P7FTG7</accession>
<dbReference type="RefSeq" id="XP_028138082.1">
    <property type="nucleotide sequence ID" value="XM_028282281.1"/>
</dbReference>
<proteinExistence type="predicted"/>
<dbReference type="InParanoid" id="A0A6P7FTG7"/>